<dbReference type="PANTHER" id="PTHR33677:SF3">
    <property type="entry name" value="COPPER-SENSING TRANSCRIPTIONAL REPRESSOR RICR"/>
    <property type="match status" value="1"/>
</dbReference>
<comment type="caution">
    <text evidence="1">The sequence shown here is derived from an EMBL/GenBank/DDBJ whole genome shotgun (WGS) entry which is preliminary data.</text>
</comment>
<gene>
    <name evidence="1" type="ORF">A2893_02005</name>
</gene>
<dbReference type="GO" id="GO:0003677">
    <property type="term" value="F:DNA binding"/>
    <property type="evidence" value="ECO:0007669"/>
    <property type="project" value="InterPro"/>
</dbReference>
<dbReference type="Pfam" id="PF02583">
    <property type="entry name" value="Trns_repr_metal"/>
    <property type="match status" value="1"/>
</dbReference>
<evidence type="ECO:0008006" key="3">
    <source>
        <dbReference type="Google" id="ProtNLM"/>
    </source>
</evidence>
<dbReference type="InterPro" id="IPR003735">
    <property type="entry name" value="Metal_Tscrpt_repr"/>
</dbReference>
<proteinExistence type="predicted"/>
<dbReference type="Proteomes" id="UP000176725">
    <property type="component" value="Unassembled WGS sequence"/>
</dbReference>
<organism evidence="1 2">
    <name type="scientific">Candidatus Woesebacteria bacterium RIFCSPLOWO2_01_FULL_39_25</name>
    <dbReference type="NCBI Taxonomy" id="1802521"/>
    <lineage>
        <taxon>Bacteria</taxon>
        <taxon>Candidatus Woeseibacteriota</taxon>
    </lineage>
</organism>
<reference evidence="1 2" key="1">
    <citation type="journal article" date="2016" name="Nat. Commun.">
        <title>Thousands of microbial genomes shed light on interconnected biogeochemical processes in an aquifer system.</title>
        <authorList>
            <person name="Anantharaman K."/>
            <person name="Brown C.T."/>
            <person name="Hug L.A."/>
            <person name="Sharon I."/>
            <person name="Castelle C.J."/>
            <person name="Probst A.J."/>
            <person name="Thomas B.C."/>
            <person name="Singh A."/>
            <person name="Wilkins M.J."/>
            <person name="Karaoz U."/>
            <person name="Brodie E.L."/>
            <person name="Williams K.H."/>
            <person name="Hubbard S.S."/>
            <person name="Banfield J.F."/>
        </authorList>
    </citation>
    <scope>NUCLEOTIDE SEQUENCE [LARGE SCALE GENOMIC DNA]</scope>
</reference>
<dbReference type="GO" id="GO:0046872">
    <property type="term" value="F:metal ion binding"/>
    <property type="evidence" value="ECO:0007669"/>
    <property type="project" value="InterPro"/>
</dbReference>
<dbReference type="PANTHER" id="PTHR33677">
    <property type="entry name" value="TRANSCRIPTIONAL REPRESSOR FRMR-RELATED"/>
    <property type="match status" value="1"/>
</dbReference>
<dbReference type="GO" id="GO:0045892">
    <property type="term" value="P:negative regulation of DNA-templated transcription"/>
    <property type="evidence" value="ECO:0007669"/>
    <property type="project" value="UniProtKB-ARBA"/>
</dbReference>
<dbReference type="AlphaFoldDB" id="A0A1F8BI45"/>
<evidence type="ECO:0000313" key="2">
    <source>
        <dbReference type="Proteomes" id="UP000176725"/>
    </source>
</evidence>
<protein>
    <recommendedName>
        <fullName evidence="3">Transcriptional regulator</fullName>
    </recommendedName>
</protein>
<accession>A0A1F8BI45</accession>
<dbReference type="EMBL" id="MGHH01000015">
    <property type="protein sequence ID" value="OGM63734.1"/>
    <property type="molecule type" value="Genomic_DNA"/>
</dbReference>
<dbReference type="STRING" id="1802521.A2893_02005"/>
<sequence>MNTKLYSKEPTKSKILHRLKITKGHLDKVVEMVEKDAYCIDVIHQSQAIQSALKKVDEVVLQNHLQCCVLDEVKMGAADDKKLISEIMNVFQKSQM</sequence>
<evidence type="ECO:0000313" key="1">
    <source>
        <dbReference type="EMBL" id="OGM63734.1"/>
    </source>
</evidence>
<dbReference type="Gene3D" id="1.20.58.1000">
    <property type="entry name" value="Metal-sensitive repressor, helix protomer"/>
    <property type="match status" value="1"/>
</dbReference>
<dbReference type="InterPro" id="IPR038390">
    <property type="entry name" value="Metal_Tscrpt_repr_sf"/>
</dbReference>
<name>A0A1F8BI45_9BACT</name>